<evidence type="ECO:0000313" key="2">
    <source>
        <dbReference type="EMBL" id="SNV01557.1"/>
    </source>
</evidence>
<evidence type="ECO:0000313" key="1">
    <source>
        <dbReference type="EMBL" id="AMD85442.1"/>
    </source>
</evidence>
<dbReference type="Pfam" id="PF21825">
    <property type="entry name" value="crAss001_48"/>
    <property type="match status" value="1"/>
</dbReference>
<reference evidence="1 3" key="1">
    <citation type="submission" date="2016-02" db="EMBL/GenBank/DDBJ databases">
        <authorList>
            <person name="Holder M.E."/>
            <person name="Ajami N.J."/>
            <person name="Petrosino J.F."/>
        </authorList>
    </citation>
    <scope>NUCLEOTIDE SEQUENCE [LARGE SCALE GENOMIC DNA]</scope>
    <source>
        <strain evidence="1 3">CCUG 32990</strain>
    </source>
</reference>
<dbReference type="AlphaFoldDB" id="A0AAX2GU42"/>
<proteinExistence type="predicted"/>
<evidence type="ECO:0000313" key="4">
    <source>
        <dbReference type="Proteomes" id="UP000215539"/>
    </source>
</evidence>
<dbReference type="EMBL" id="CP014227">
    <property type="protein sequence ID" value="AMD85442.1"/>
    <property type="molecule type" value="Genomic_DNA"/>
</dbReference>
<dbReference type="EMBL" id="LT906449">
    <property type="protein sequence ID" value="SNV01557.1"/>
    <property type="molecule type" value="Genomic_DNA"/>
</dbReference>
<evidence type="ECO:0000313" key="3">
    <source>
        <dbReference type="Proteomes" id="UP000065822"/>
    </source>
</evidence>
<accession>A0AAX2GU42</accession>
<dbReference type="RefSeq" id="WP_066430033.1">
    <property type="nucleotide sequence ID" value="NZ_CP014227.1"/>
</dbReference>
<reference evidence="2 4" key="2">
    <citation type="submission" date="2017-06" db="EMBL/GenBank/DDBJ databases">
        <authorList>
            <consortium name="Pathogen Informatics"/>
        </authorList>
    </citation>
    <scope>NUCLEOTIDE SEQUENCE [LARGE SCALE GENOMIC DNA]</scope>
    <source>
        <strain evidence="2 4">NCTC12947</strain>
    </source>
</reference>
<dbReference type="InterPro" id="IPR054052">
    <property type="entry name" value="Y16Q-like"/>
</dbReference>
<dbReference type="Proteomes" id="UP000065822">
    <property type="component" value="Chromosome"/>
</dbReference>
<dbReference type="Proteomes" id="UP000215539">
    <property type="component" value="Chromosome 1"/>
</dbReference>
<dbReference type="KEGG" id="chg:AXF12_07900"/>
<gene>
    <name evidence="1" type="ORF">AXF12_07900</name>
    <name evidence="2" type="ORF">SAMEA44541418_00109</name>
</gene>
<organism evidence="2 4">
    <name type="scientific">Capnocytophaga haemolytica</name>
    <dbReference type="NCBI Taxonomy" id="45243"/>
    <lineage>
        <taxon>Bacteria</taxon>
        <taxon>Pseudomonadati</taxon>
        <taxon>Bacteroidota</taxon>
        <taxon>Flavobacteriia</taxon>
        <taxon>Flavobacteriales</taxon>
        <taxon>Flavobacteriaceae</taxon>
        <taxon>Capnocytophaga</taxon>
    </lineage>
</organism>
<protein>
    <submittedName>
        <fullName evidence="2">Uncharacterized protein</fullName>
    </submittedName>
</protein>
<keyword evidence="3" id="KW-1185">Reference proteome</keyword>
<sequence length="69" mass="8195">MDKNVRKQVFTNIFNEKRSLDGKIQKLENFIESNGFKLIDRTQQSLLIAQYEAMLNYSSILEKRLDTLR</sequence>
<name>A0AAX2GU42_9FLAO</name>